<organism evidence="2 3">
    <name type="scientific">Candidatus Acididesulfobacter diazotrophicus</name>
    <dbReference type="NCBI Taxonomy" id="2597226"/>
    <lineage>
        <taxon>Bacteria</taxon>
        <taxon>Deltaproteobacteria</taxon>
        <taxon>Candidatus Acidulodesulfobacterales</taxon>
        <taxon>Candidatus Acididesulfobacter</taxon>
    </lineage>
</organism>
<dbReference type="AlphaFoldDB" id="A0A519BPC2"/>
<reference evidence="2 3" key="1">
    <citation type="journal article" date="2019" name="ISME J.">
        <title>Insights into ecological role of a new deltaproteobacterial order Candidatus Acidulodesulfobacterales by metagenomics and metatranscriptomics.</title>
        <authorList>
            <person name="Tan S."/>
            <person name="Liu J."/>
            <person name="Fang Y."/>
            <person name="Hedlund B.P."/>
            <person name="Lian Z.H."/>
            <person name="Huang L.Y."/>
            <person name="Li J.T."/>
            <person name="Huang L.N."/>
            <person name="Li W.J."/>
            <person name="Jiang H.C."/>
            <person name="Dong H.L."/>
            <person name="Shu W.S."/>
        </authorList>
    </citation>
    <scope>NUCLEOTIDE SEQUENCE [LARGE SCALE GENOMIC DNA]</scope>
    <source>
        <strain evidence="2">AP1</strain>
    </source>
</reference>
<gene>
    <name evidence="2" type="ORF">EVG15_03170</name>
</gene>
<dbReference type="Proteomes" id="UP000319296">
    <property type="component" value="Unassembled WGS sequence"/>
</dbReference>
<comment type="caution">
    <text evidence="2">The sequence shown here is derived from an EMBL/GenBank/DDBJ whole genome shotgun (WGS) entry which is preliminary data.</text>
</comment>
<dbReference type="InterPro" id="IPR014942">
    <property type="entry name" value="AbiEii"/>
</dbReference>
<evidence type="ECO:0008006" key="4">
    <source>
        <dbReference type="Google" id="ProtNLM"/>
    </source>
</evidence>
<evidence type="ECO:0000256" key="1">
    <source>
        <dbReference type="SAM" id="MobiDB-lite"/>
    </source>
</evidence>
<name>A0A519BPC2_9DELT</name>
<dbReference type="Gene3D" id="3.10.450.620">
    <property type="entry name" value="JHP933, nucleotidyltransferase-like core domain"/>
    <property type="match status" value="1"/>
</dbReference>
<protein>
    <recommendedName>
        <fullName evidence="4">Nucleotidyl transferase AbiEii/AbiGii toxin family protein</fullName>
    </recommendedName>
</protein>
<evidence type="ECO:0000313" key="2">
    <source>
        <dbReference type="EMBL" id="RZD19120.1"/>
    </source>
</evidence>
<feature type="region of interest" description="Disordered" evidence="1">
    <location>
        <begin position="241"/>
        <end position="260"/>
    </location>
</feature>
<dbReference type="EMBL" id="SGBB01000003">
    <property type="protein sequence ID" value="RZD19120.1"/>
    <property type="molecule type" value="Genomic_DNA"/>
</dbReference>
<accession>A0A519BPC2</accession>
<dbReference type="Pfam" id="PF08843">
    <property type="entry name" value="AbiEii"/>
    <property type="match status" value="1"/>
</dbReference>
<proteinExistence type="predicted"/>
<evidence type="ECO:0000313" key="3">
    <source>
        <dbReference type="Proteomes" id="UP000319296"/>
    </source>
</evidence>
<sequence>MWLPETERVLNILSEEEKIKDYVFIGGSALSYYLNHRLSEDIDLACPDEFLKMDKHIDKIMERLREKGFTTDESVESSVNSASKRDFYVNNVKVTFFASGDDFLKNEKKLLNNNLYIANLDTLIGMKTAVIHHRIVIRDYYDLYVIVKEFGLEKAINEASRLYNKKTVDGKECFIFNKTNFLKYAIDMDSIKEDKMESMLNPKYDINKSDIQHFFEEKIKEYISQTIQKIKEIKENMPAKKDAFTKELNERNNKKGDPKR</sequence>